<comment type="caution">
    <text evidence="1">The sequence shown here is derived from an EMBL/GenBank/DDBJ whole genome shotgun (WGS) entry which is preliminary data.</text>
</comment>
<evidence type="ECO:0008006" key="3">
    <source>
        <dbReference type="Google" id="ProtNLM"/>
    </source>
</evidence>
<protein>
    <recommendedName>
        <fullName evidence="3">Secreted protein</fullName>
    </recommendedName>
</protein>
<keyword evidence="2" id="KW-1185">Reference proteome</keyword>
<accession>A0AAV6RQQ0</accession>
<reference evidence="1 2" key="1">
    <citation type="journal article" date="2021" name="Sci. Rep.">
        <title>Chromosome anchoring in Senegalese sole (Solea senegalensis) reveals sex-associated markers and genome rearrangements in flatfish.</title>
        <authorList>
            <person name="Guerrero-Cozar I."/>
            <person name="Gomez-Garrido J."/>
            <person name="Berbel C."/>
            <person name="Martinez-Blanch J.F."/>
            <person name="Alioto T."/>
            <person name="Claros M.G."/>
            <person name="Gagnaire P.A."/>
            <person name="Manchado M."/>
        </authorList>
    </citation>
    <scope>NUCLEOTIDE SEQUENCE [LARGE SCALE GENOMIC DNA]</scope>
    <source>
        <strain evidence="1">Sse05_10M</strain>
    </source>
</reference>
<evidence type="ECO:0000313" key="1">
    <source>
        <dbReference type="EMBL" id="KAG7506131.1"/>
    </source>
</evidence>
<gene>
    <name evidence="1" type="ORF">JOB18_047185</name>
</gene>
<dbReference type="Proteomes" id="UP000693946">
    <property type="component" value="Linkage Group LG19"/>
</dbReference>
<dbReference type="EMBL" id="JAGKHQ010000011">
    <property type="protein sequence ID" value="KAG7506131.1"/>
    <property type="molecule type" value="Genomic_DNA"/>
</dbReference>
<name>A0AAV6RQQ0_SOLSE</name>
<sequence>MVRKMEKESSQPEHRLTFTLFCIQFFLHCLACPGDGGLDTEIGVRMKGWNKNAEAGSGETWCERRSQSTSMFCLCCCCIHLLMPNKTNLKVVFKDCKQKG</sequence>
<organism evidence="1 2">
    <name type="scientific">Solea senegalensis</name>
    <name type="common">Senegalese sole</name>
    <dbReference type="NCBI Taxonomy" id="28829"/>
    <lineage>
        <taxon>Eukaryota</taxon>
        <taxon>Metazoa</taxon>
        <taxon>Chordata</taxon>
        <taxon>Craniata</taxon>
        <taxon>Vertebrata</taxon>
        <taxon>Euteleostomi</taxon>
        <taxon>Actinopterygii</taxon>
        <taxon>Neopterygii</taxon>
        <taxon>Teleostei</taxon>
        <taxon>Neoteleostei</taxon>
        <taxon>Acanthomorphata</taxon>
        <taxon>Carangaria</taxon>
        <taxon>Pleuronectiformes</taxon>
        <taxon>Pleuronectoidei</taxon>
        <taxon>Soleidae</taxon>
        <taxon>Solea</taxon>
    </lineage>
</organism>
<evidence type="ECO:0000313" key="2">
    <source>
        <dbReference type="Proteomes" id="UP000693946"/>
    </source>
</evidence>
<proteinExistence type="predicted"/>
<dbReference type="AlphaFoldDB" id="A0AAV6RQQ0"/>